<protein>
    <submittedName>
        <fullName evidence="1">Uncharacterized protein</fullName>
    </submittedName>
</protein>
<dbReference type="AlphaFoldDB" id="A0A8X6TIY4"/>
<evidence type="ECO:0000313" key="2">
    <source>
        <dbReference type="Proteomes" id="UP000887013"/>
    </source>
</evidence>
<organism evidence="1 2">
    <name type="scientific">Nephila pilipes</name>
    <name type="common">Giant wood spider</name>
    <name type="synonym">Nephila maculata</name>
    <dbReference type="NCBI Taxonomy" id="299642"/>
    <lineage>
        <taxon>Eukaryota</taxon>
        <taxon>Metazoa</taxon>
        <taxon>Ecdysozoa</taxon>
        <taxon>Arthropoda</taxon>
        <taxon>Chelicerata</taxon>
        <taxon>Arachnida</taxon>
        <taxon>Araneae</taxon>
        <taxon>Araneomorphae</taxon>
        <taxon>Entelegynae</taxon>
        <taxon>Araneoidea</taxon>
        <taxon>Nephilidae</taxon>
        <taxon>Nephila</taxon>
    </lineage>
</organism>
<dbReference type="Proteomes" id="UP000887013">
    <property type="component" value="Unassembled WGS sequence"/>
</dbReference>
<proteinExistence type="predicted"/>
<gene>
    <name evidence="1" type="ORF">NPIL_404111</name>
</gene>
<comment type="caution">
    <text evidence="1">The sequence shown here is derived from an EMBL/GenBank/DDBJ whole genome shotgun (WGS) entry which is preliminary data.</text>
</comment>
<name>A0A8X6TIY4_NEPPI</name>
<evidence type="ECO:0000313" key="1">
    <source>
        <dbReference type="EMBL" id="GFT19678.1"/>
    </source>
</evidence>
<reference evidence="1" key="1">
    <citation type="submission" date="2020-08" db="EMBL/GenBank/DDBJ databases">
        <title>Multicomponent nature underlies the extraordinary mechanical properties of spider dragline silk.</title>
        <authorList>
            <person name="Kono N."/>
            <person name="Nakamura H."/>
            <person name="Mori M."/>
            <person name="Yoshida Y."/>
            <person name="Ohtoshi R."/>
            <person name="Malay A.D."/>
            <person name="Moran D.A.P."/>
            <person name="Tomita M."/>
            <person name="Numata K."/>
            <person name="Arakawa K."/>
        </authorList>
    </citation>
    <scope>NUCLEOTIDE SEQUENCE</scope>
</reference>
<keyword evidence="2" id="KW-1185">Reference proteome</keyword>
<accession>A0A8X6TIY4</accession>
<dbReference type="EMBL" id="BMAW01010622">
    <property type="protein sequence ID" value="GFT19678.1"/>
    <property type="molecule type" value="Genomic_DNA"/>
</dbReference>
<sequence>MVFHVYPGPKYQITRTTINLENFFSHRFHRSMSDNFKVQLNFTHYKYRYSTGGFLIEAMESCDIPIVMVASFRPMKFESLDPIKDPLSAKMAASAPEVKLNANVLPW</sequence>